<name>A0ACD3AZQ3_9AGAR</name>
<gene>
    <name evidence="1" type="ORF">BDN72DRAFT_837535</name>
</gene>
<dbReference type="EMBL" id="ML208297">
    <property type="protein sequence ID" value="TFK71483.1"/>
    <property type="molecule type" value="Genomic_DNA"/>
</dbReference>
<dbReference type="Proteomes" id="UP000308600">
    <property type="component" value="Unassembled WGS sequence"/>
</dbReference>
<keyword evidence="2" id="KW-1185">Reference proteome</keyword>
<organism evidence="1 2">
    <name type="scientific">Pluteus cervinus</name>
    <dbReference type="NCBI Taxonomy" id="181527"/>
    <lineage>
        <taxon>Eukaryota</taxon>
        <taxon>Fungi</taxon>
        <taxon>Dikarya</taxon>
        <taxon>Basidiomycota</taxon>
        <taxon>Agaricomycotina</taxon>
        <taxon>Agaricomycetes</taxon>
        <taxon>Agaricomycetidae</taxon>
        <taxon>Agaricales</taxon>
        <taxon>Pluteineae</taxon>
        <taxon>Pluteaceae</taxon>
        <taxon>Pluteus</taxon>
    </lineage>
</organism>
<reference evidence="1 2" key="1">
    <citation type="journal article" date="2019" name="Nat. Ecol. Evol.">
        <title>Megaphylogeny resolves global patterns of mushroom evolution.</title>
        <authorList>
            <person name="Varga T."/>
            <person name="Krizsan K."/>
            <person name="Foldi C."/>
            <person name="Dima B."/>
            <person name="Sanchez-Garcia M."/>
            <person name="Sanchez-Ramirez S."/>
            <person name="Szollosi G.J."/>
            <person name="Szarkandi J.G."/>
            <person name="Papp V."/>
            <person name="Albert L."/>
            <person name="Andreopoulos W."/>
            <person name="Angelini C."/>
            <person name="Antonin V."/>
            <person name="Barry K.W."/>
            <person name="Bougher N.L."/>
            <person name="Buchanan P."/>
            <person name="Buyck B."/>
            <person name="Bense V."/>
            <person name="Catcheside P."/>
            <person name="Chovatia M."/>
            <person name="Cooper J."/>
            <person name="Damon W."/>
            <person name="Desjardin D."/>
            <person name="Finy P."/>
            <person name="Geml J."/>
            <person name="Haridas S."/>
            <person name="Hughes K."/>
            <person name="Justo A."/>
            <person name="Karasinski D."/>
            <person name="Kautmanova I."/>
            <person name="Kiss B."/>
            <person name="Kocsube S."/>
            <person name="Kotiranta H."/>
            <person name="LaButti K.M."/>
            <person name="Lechner B.E."/>
            <person name="Liimatainen K."/>
            <person name="Lipzen A."/>
            <person name="Lukacs Z."/>
            <person name="Mihaltcheva S."/>
            <person name="Morgado L.N."/>
            <person name="Niskanen T."/>
            <person name="Noordeloos M.E."/>
            <person name="Ohm R.A."/>
            <person name="Ortiz-Santana B."/>
            <person name="Ovrebo C."/>
            <person name="Racz N."/>
            <person name="Riley R."/>
            <person name="Savchenko A."/>
            <person name="Shiryaev A."/>
            <person name="Soop K."/>
            <person name="Spirin V."/>
            <person name="Szebenyi C."/>
            <person name="Tomsovsky M."/>
            <person name="Tulloss R.E."/>
            <person name="Uehling J."/>
            <person name="Grigoriev I.V."/>
            <person name="Vagvolgyi C."/>
            <person name="Papp T."/>
            <person name="Martin F.M."/>
            <person name="Miettinen O."/>
            <person name="Hibbett D.S."/>
            <person name="Nagy L.G."/>
        </authorList>
    </citation>
    <scope>NUCLEOTIDE SEQUENCE [LARGE SCALE GENOMIC DNA]</scope>
    <source>
        <strain evidence="1 2">NL-1719</strain>
    </source>
</reference>
<protein>
    <submittedName>
        <fullName evidence="1">Uncharacterized protein</fullName>
    </submittedName>
</protein>
<proteinExistence type="predicted"/>
<sequence>MDSPHPPRREYSIDTRNQIVGAHKMGASNQTISDEFKIPKTSIRNIISRWKIRGTVADAPRSGRPRKTTPRDRRHVVLAARKDQGLSVKKLTKKIPTPLSEHSVRRILAEKKMKMYKENLKSSSKESDGVHRQGTGSSRGSNKVRED</sequence>
<evidence type="ECO:0000313" key="1">
    <source>
        <dbReference type="EMBL" id="TFK71483.1"/>
    </source>
</evidence>
<accession>A0ACD3AZQ3</accession>
<evidence type="ECO:0000313" key="2">
    <source>
        <dbReference type="Proteomes" id="UP000308600"/>
    </source>
</evidence>